<evidence type="ECO:0008006" key="3">
    <source>
        <dbReference type="Google" id="ProtNLM"/>
    </source>
</evidence>
<evidence type="ECO:0000313" key="1">
    <source>
        <dbReference type="EMBL" id="SDQ78858.1"/>
    </source>
</evidence>
<dbReference type="PANTHER" id="PTHR36931">
    <property type="entry name" value="UPF0153 PROTEIN YEIW"/>
    <property type="match status" value="1"/>
</dbReference>
<dbReference type="Proteomes" id="UP000183487">
    <property type="component" value="Unassembled WGS sequence"/>
</dbReference>
<dbReference type="Pfam" id="PF03692">
    <property type="entry name" value="CxxCxxCC"/>
    <property type="match status" value="1"/>
</dbReference>
<evidence type="ECO:0000313" key="2">
    <source>
        <dbReference type="Proteomes" id="UP000183487"/>
    </source>
</evidence>
<reference evidence="2" key="1">
    <citation type="submission" date="2016-10" db="EMBL/GenBank/DDBJ databases">
        <authorList>
            <person name="Varghese N."/>
        </authorList>
    </citation>
    <scope>NUCLEOTIDE SEQUENCE [LARGE SCALE GENOMIC DNA]</scope>
    <source>
        <strain evidence="2">GAS106B</strain>
    </source>
</reference>
<dbReference type="InterPro" id="IPR005358">
    <property type="entry name" value="Puta_zinc/iron-chelating_dom"/>
</dbReference>
<gene>
    <name evidence="1" type="ORF">SAMN05443245_2764</name>
</gene>
<dbReference type="InterPro" id="IPR052572">
    <property type="entry name" value="UPF0153_domain"/>
</dbReference>
<protein>
    <recommendedName>
        <fullName evidence="3">YkgJ family cysteine cluster protein</fullName>
    </recommendedName>
</protein>
<name>A0A1H1DRK9_9BURK</name>
<dbReference type="PANTHER" id="PTHR36931:SF1">
    <property type="entry name" value="UPF0153 PROTEIN YEIW"/>
    <property type="match status" value="1"/>
</dbReference>
<sequence>MSDVGQSVIQSGSQGVPEGVLNRVTKRASPFDSADHACRPDCGACCIAPSISSPIPGMPHGKPAGVRCVQLGDDLRCAIFGQPERPACCSGLQPQTEMCGSNRTEALAWLTQLEVMTRPQSGQVAAGQ</sequence>
<dbReference type="AlphaFoldDB" id="A0A1H1DRK9"/>
<dbReference type="EMBL" id="FNKP01000001">
    <property type="protein sequence ID" value="SDQ78858.1"/>
    <property type="molecule type" value="Genomic_DNA"/>
</dbReference>
<keyword evidence="2" id="KW-1185">Reference proteome</keyword>
<accession>A0A1H1DRK9</accession>
<proteinExistence type="predicted"/>
<organism evidence="1 2">
    <name type="scientific">Paraburkholderia fungorum</name>
    <dbReference type="NCBI Taxonomy" id="134537"/>
    <lineage>
        <taxon>Bacteria</taxon>
        <taxon>Pseudomonadati</taxon>
        <taxon>Pseudomonadota</taxon>
        <taxon>Betaproteobacteria</taxon>
        <taxon>Burkholderiales</taxon>
        <taxon>Burkholderiaceae</taxon>
        <taxon>Paraburkholderia</taxon>
    </lineage>
</organism>